<protein>
    <submittedName>
        <fullName evidence="5">Efflux transporter, RND family, MFP subunit</fullName>
    </submittedName>
</protein>
<keyword evidence="4" id="KW-0472">Membrane</keyword>
<dbReference type="Gene3D" id="2.40.420.20">
    <property type="match status" value="1"/>
</dbReference>
<sequence length="523" mass="56537">MEDRLQRVVRHILMITLLVGLSGCSISSLVGAPTPEPWTPPPTPEPTVVVVEPTATATEPVQRTVAVALGTFEDRREFSGQVTPILERDLAFRESGILRNLYIEVGAQVTTGQLLAEIDLGTLEDRLRQAQINAEQDRRAIDQAVARAQIEVRAAEVALETAQDRLAELTTPASATEIAEARAALQRAEAALARTRNDASAVKTRAERALADRVAELQRVQAAYGQARARLEVEDTPEVRALVDRLTVELQAAESAVALAQIELDTARGNEIAAVQAAEADVALARARLDRLLNGADQFEITAARRAVEQAQIQLDAARQRATPDPLLVKSLAASELMIKEIERQIEARRIYAPFDGSITAIDALVGFPVQAEMPVIRLMDNSGLQITISAVSSTDLERISDGTPVTISFVRYPGRTFNGVIRKSTMLTNPLQAPELHVAYNAGDLALAVGDPALVTIDFGRRENVRWLPIEAIRRDGGTHVLVPTEQGPQRVDVEIGLIVDGKAEIISGLEVGDLVILPATS</sequence>
<dbReference type="AlphaFoldDB" id="A9WBX8"/>
<dbReference type="eggNOG" id="COG0845">
    <property type="taxonomic scope" value="Bacteria"/>
</dbReference>
<dbReference type="GO" id="GO:0030313">
    <property type="term" value="C:cell envelope"/>
    <property type="evidence" value="ECO:0007669"/>
    <property type="project" value="UniProtKB-SubCell"/>
</dbReference>
<feature type="coiled-coil region" evidence="3">
    <location>
        <begin position="120"/>
        <end position="205"/>
    </location>
</feature>
<name>A9WBX8_CHLAA</name>
<evidence type="ECO:0000313" key="5">
    <source>
        <dbReference type="EMBL" id="ABY36930.1"/>
    </source>
</evidence>
<feature type="coiled-coil region" evidence="3">
    <location>
        <begin position="243"/>
        <end position="321"/>
    </location>
</feature>
<dbReference type="Proteomes" id="UP000002008">
    <property type="component" value="Chromosome"/>
</dbReference>
<dbReference type="KEGG" id="cau:Caur_3752"/>
<dbReference type="HOGENOM" id="CLU_038361_0_0_0"/>
<evidence type="ECO:0000256" key="1">
    <source>
        <dbReference type="ARBA" id="ARBA00004196"/>
    </source>
</evidence>
<organism evidence="5 6">
    <name type="scientific">Chloroflexus aurantiacus (strain ATCC 29366 / DSM 635 / J-10-fl)</name>
    <dbReference type="NCBI Taxonomy" id="324602"/>
    <lineage>
        <taxon>Bacteria</taxon>
        <taxon>Bacillati</taxon>
        <taxon>Chloroflexota</taxon>
        <taxon>Chloroflexia</taxon>
        <taxon>Chloroflexales</taxon>
        <taxon>Chloroflexineae</taxon>
        <taxon>Chloroflexaceae</taxon>
        <taxon>Chloroflexus</taxon>
    </lineage>
</organism>
<gene>
    <name evidence="5" type="ordered locus">Caur_3752</name>
</gene>
<keyword evidence="4" id="KW-1133">Transmembrane helix</keyword>
<evidence type="ECO:0000256" key="4">
    <source>
        <dbReference type="SAM" id="Phobius"/>
    </source>
</evidence>
<evidence type="ECO:0000313" key="6">
    <source>
        <dbReference type="Proteomes" id="UP000002008"/>
    </source>
</evidence>
<evidence type="ECO:0000256" key="3">
    <source>
        <dbReference type="SAM" id="Coils"/>
    </source>
</evidence>
<keyword evidence="4" id="KW-0812">Transmembrane</keyword>
<dbReference type="Gene3D" id="2.40.50.100">
    <property type="match status" value="1"/>
</dbReference>
<dbReference type="EMBL" id="CP000909">
    <property type="protein sequence ID" value="ABY36930.1"/>
    <property type="molecule type" value="Genomic_DNA"/>
</dbReference>
<dbReference type="PANTHER" id="PTHR32347:SF23">
    <property type="entry name" value="BLL5650 PROTEIN"/>
    <property type="match status" value="1"/>
</dbReference>
<dbReference type="Gene3D" id="1.10.287.470">
    <property type="entry name" value="Helix hairpin bin"/>
    <property type="match status" value="1"/>
</dbReference>
<dbReference type="PROSITE" id="PS51257">
    <property type="entry name" value="PROKAR_LIPOPROTEIN"/>
    <property type="match status" value="1"/>
</dbReference>
<comment type="subcellular location">
    <subcellularLocation>
        <location evidence="1">Cell envelope</location>
    </subcellularLocation>
</comment>
<dbReference type="RefSeq" id="WP_012259583.1">
    <property type="nucleotide sequence ID" value="NC_010175.1"/>
</dbReference>
<dbReference type="InParanoid" id="A9WBX8"/>
<feature type="transmembrane region" description="Helical" evidence="4">
    <location>
        <begin position="12"/>
        <end position="32"/>
    </location>
</feature>
<dbReference type="PATRIC" id="fig|324602.8.peg.4217"/>
<keyword evidence="2 3" id="KW-0175">Coiled coil</keyword>
<reference evidence="6" key="1">
    <citation type="journal article" date="2011" name="BMC Genomics">
        <title>Complete genome sequence of the filamentous anoxygenic phototrophic bacterium Chloroflexus aurantiacus.</title>
        <authorList>
            <person name="Tang K.H."/>
            <person name="Barry K."/>
            <person name="Chertkov O."/>
            <person name="Dalin E."/>
            <person name="Han C.S."/>
            <person name="Hauser L.J."/>
            <person name="Honchak B.M."/>
            <person name="Karbach L.E."/>
            <person name="Land M.L."/>
            <person name="Lapidus A."/>
            <person name="Larimer F.W."/>
            <person name="Mikhailova N."/>
            <person name="Pitluck S."/>
            <person name="Pierson B.K."/>
            <person name="Blankenship R.E."/>
        </authorList>
    </citation>
    <scope>NUCLEOTIDE SEQUENCE [LARGE SCALE GENOMIC DNA]</scope>
    <source>
        <strain evidence="6">ATCC 29366 / DSM 635 / J-10-fl</strain>
    </source>
</reference>
<accession>A9WBX8</accession>
<dbReference type="InterPro" id="IPR050465">
    <property type="entry name" value="UPF0194_transport"/>
</dbReference>
<dbReference type="Gene3D" id="2.40.30.170">
    <property type="match status" value="1"/>
</dbReference>
<keyword evidence="6" id="KW-1185">Reference proteome</keyword>
<dbReference type="EnsemblBacteria" id="ABY36930">
    <property type="protein sequence ID" value="ABY36930"/>
    <property type="gene ID" value="Caur_3752"/>
</dbReference>
<dbReference type="PANTHER" id="PTHR32347">
    <property type="entry name" value="EFFLUX SYSTEM COMPONENT YKNX-RELATED"/>
    <property type="match status" value="1"/>
</dbReference>
<evidence type="ECO:0000256" key="2">
    <source>
        <dbReference type="ARBA" id="ARBA00023054"/>
    </source>
</evidence>
<proteinExistence type="predicted"/>
<dbReference type="STRING" id="324602.Caur_3752"/>